<organism evidence="2 3">
    <name type="scientific">Rotaria magnacalcarata</name>
    <dbReference type="NCBI Taxonomy" id="392030"/>
    <lineage>
        <taxon>Eukaryota</taxon>
        <taxon>Metazoa</taxon>
        <taxon>Spiralia</taxon>
        <taxon>Gnathifera</taxon>
        <taxon>Rotifera</taxon>
        <taxon>Eurotatoria</taxon>
        <taxon>Bdelloidea</taxon>
        <taxon>Philodinida</taxon>
        <taxon>Philodinidae</taxon>
        <taxon>Rotaria</taxon>
    </lineage>
</organism>
<dbReference type="Gene3D" id="3.30.70.330">
    <property type="match status" value="1"/>
</dbReference>
<reference evidence="2" key="1">
    <citation type="submission" date="2021-02" db="EMBL/GenBank/DDBJ databases">
        <authorList>
            <person name="Nowell W R."/>
        </authorList>
    </citation>
    <scope>NUCLEOTIDE SEQUENCE</scope>
</reference>
<evidence type="ECO:0000313" key="2">
    <source>
        <dbReference type="EMBL" id="CAF4680368.1"/>
    </source>
</evidence>
<protein>
    <recommendedName>
        <fullName evidence="1">Heterogeneous nuclear ribonucleoprotein L RRM domain-containing protein</fullName>
    </recommendedName>
</protein>
<feature type="domain" description="Heterogeneous nuclear ribonucleoprotein L RRM" evidence="1">
    <location>
        <begin position="3"/>
        <end position="45"/>
    </location>
</feature>
<accession>A0A8S3A550</accession>
<dbReference type="InterPro" id="IPR055204">
    <property type="entry name" value="HNRNPL_RRM"/>
</dbReference>
<proteinExistence type="predicted"/>
<evidence type="ECO:0000259" key="1">
    <source>
        <dbReference type="Pfam" id="PF22976"/>
    </source>
</evidence>
<sequence length="57" mass="6352">GVTGLAEFRTITDACECLILANNYPIPHQSSNWPFFFKLTFSATPITDEDAQLGEEM</sequence>
<dbReference type="Proteomes" id="UP000676336">
    <property type="component" value="Unassembled WGS sequence"/>
</dbReference>
<dbReference type="InterPro" id="IPR012677">
    <property type="entry name" value="Nucleotide-bd_a/b_plait_sf"/>
</dbReference>
<feature type="non-terminal residue" evidence="2">
    <location>
        <position position="1"/>
    </location>
</feature>
<dbReference type="Pfam" id="PF22976">
    <property type="entry name" value="RRM_10"/>
    <property type="match status" value="1"/>
</dbReference>
<comment type="caution">
    <text evidence="2">The sequence shown here is derived from an EMBL/GenBank/DDBJ whole genome shotgun (WGS) entry which is preliminary data.</text>
</comment>
<dbReference type="AlphaFoldDB" id="A0A8S3A550"/>
<evidence type="ECO:0000313" key="3">
    <source>
        <dbReference type="Proteomes" id="UP000676336"/>
    </source>
</evidence>
<gene>
    <name evidence="2" type="ORF">SMN809_LOCUS42257</name>
</gene>
<dbReference type="EMBL" id="CAJOBI010121502">
    <property type="protein sequence ID" value="CAF4680368.1"/>
    <property type="molecule type" value="Genomic_DNA"/>
</dbReference>
<name>A0A8S3A550_9BILA</name>
<feature type="non-terminal residue" evidence="2">
    <location>
        <position position="57"/>
    </location>
</feature>